<dbReference type="GO" id="GO:0004842">
    <property type="term" value="F:ubiquitin-protein transferase activity"/>
    <property type="evidence" value="ECO:0007669"/>
    <property type="project" value="InterPro"/>
</dbReference>
<dbReference type="InterPro" id="IPR031127">
    <property type="entry name" value="E3_UB_ligase_RBR"/>
</dbReference>
<feature type="region of interest" description="Disordered" evidence="6">
    <location>
        <begin position="498"/>
        <end position="575"/>
    </location>
</feature>
<name>A0A165XEA5_9AGAM</name>
<feature type="compositionally biased region" description="Low complexity" evidence="6">
    <location>
        <begin position="435"/>
        <end position="445"/>
    </location>
</feature>
<keyword evidence="9" id="KW-1185">Reference proteome</keyword>
<keyword evidence="2" id="KW-0863">Zinc-finger</keyword>
<feature type="coiled-coil region" evidence="5">
    <location>
        <begin position="363"/>
        <end position="393"/>
    </location>
</feature>
<feature type="compositionally biased region" description="Basic residues" evidence="6">
    <location>
        <begin position="10"/>
        <end position="20"/>
    </location>
</feature>
<gene>
    <name evidence="8" type="ORF">FIBSPDRAFT_901272</name>
</gene>
<accession>A0A165XEA5</accession>
<dbReference type="CDD" id="cd20335">
    <property type="entry name" value="BRcat_RBR"/>
    <property type="match status" value="1"/>
</dbReference>
<keyword evidence="4" id="KW-0862">Zinc</keyword>
<dbReference type="Gene3D" id="3.30.40.10">
    <property type="entry name" value="Zinc/RING finger domain, C3HC4 (zinc finger)"/>
    <property type="match status" value="1"/>
</dbReference>
<feature type="compositionally biased region" description="Low complexity" evidence="6">
    <location>
        <begin position="498"/>
        <end position="509"/>
    </location>
</feature>
<feature type="region of interest" description="Disordered" evidence="6">
    <location>
        <begin position="1"/>
        <end position="31"/>
    </location>
</feature>
<dbReference type="Proteomes" id="UP000076532">
    <property type="component" value="Unassembled WGS sequence"/>
</dbReference>
<sequence length="1070" mass="120873">MLQRIDAKDARRRQSRLLRKREHDSKPPRGRLERERVFAKQKASILHTEDNIPIRTRAKRVEMNGLLGLNGVNGRRDFGLHDTASGGMNLHMPGMKITPQEGLKLIPGGMTQRNKRSTGQQARREMSFLYPRALQVWGSMPTQSRRPTRRCRPKPNSAHASESLRDDPTDRCSHQDSVILRQKNWAIHLALLGHLRISEDIPPPHLRRVHDKMLPPPLPHLIRSPVRDPSPTTKLRSLVSPGPNRVLCQLGSKCKYDHDVNVTLKITRERQEKAVRIEETILAREAADAEVPQKVQQAQEEAAAKRAQQFHRLRCSKWRRNVLEHMRIKPSRSAFPTCIARLNKGNISHAHVQHGELFEWNRVRRAAEVAQKAQQAKEEAAAAEAVGRAYEHKMHGTLALRKPEEREKRLRLHKKLKRTQPDKPKLVGWKKRYSASEGSTTSAAAEQEQEAAEAALKVQQAQAQAARQVELEARRVRIARQNEVRRVRQAGQEQQAAEAALKAQQAQAKAPRKVEARRMREAQQQEVRQEEARRVRQAEQATEAALKAQQAQENAARQAEGRRVREAQKEEAQRARQAEQEAQIVELAKEEASMTMQHIVLGFTAVTFSAGLAIQHVLLGFESCRITIKSLPSNTTIKEEAFLIGHEDLKMVAIGMERVEFRQEHLSFEIMDHSGGDGMTASALDANILTLTWRAPAIAYTVTYVDSAQAETKLDKRIFLGRRLGAQISERSPGRQVLILGLPPEVTDQDVKRILRLPDPIQYTITISAPQYRAQRKLWGDLLATVQDKEQLKLSIALRHSIHIIRVEGLAYITVTAAPNGEGVRRARPRALVNSELALLESKEQMVPLKCQSVRFFVARGLAILKEELGDENLSPRPLPRTGDTGEATCHVCHDVVTSPIKLGCGRAYCSACIRHFLTSASTFPLVCMGDEDTCHVPIPIPVFQRFLPIQQLTNLLETAFITHIDHQPQDFKYCTTPDCRQVYRCNTSDTASIIHCPSCLSCVCSACHEEGHEGMTCAERKLNNDPEEQERLTDDFAIQSGFKKCPHTRHMCLGKIYVDSVAAKYQDFR</sequence>
<dbReference type="STRING" id="436010.A0A165XEA5"/>
<keyword evidence="1" id="KW-0479">Metal-binding</keyword>
<dbReference type="SUPFAM" id="SSF57850">
    <property type="entry name" value="RING/U-box"/>
    <property type="match status" value="1"/>
</dbReference>
<dbReference type="PANTHER" id="PTHR11685">
    <property type="entry name" value="RBR FAMILY RING FINGER AND IBR DOMAIN-CONTAINING"/>
    <property type="match status" value="1"/>
</dbReference>
<evidence type="ECO:0000256" key="5">
    <source>
        <dbReference type="SAM" id="Coils"/>
    </source>
</evidence>
<dbReference type="GO" id="GO:0008270">
    <property type="term" value="F:zinc ion binding"/>
    <property type="evidence" value="ECO:0007669"/>
    <property type="project" value="UniProtKB-KW"/>
</dbReference>
<feature type="region of interest" description="Disordered" evidence="6">
    <location>
        <begin position="418"/>
        <end position="445"/>
    </location>
</feature>
<evidence type="ECO:0000256" key="4">
    <source>
        <dbReference type="ARBA" id="ARBA00022833"/>
    </source>
</evidence>
<evidence type="ECO:0000256" key="1">
    <source>
        <dbReference type="ARBA" id="ARBA00022723"/>
    </source>
</evidence>
<feature type="domain" description="IBR" evidence="7">
    <location>
        <begin position="962"/>
        <end position="1018"/>
    </location>
</feature>
<dbReference type="OrthoDB" id="1431934at2759"/>
<dbReference type="EMBL" id="KV417721">
    <property type="protein sequence ID" value="KZP08461.1"/>
    <property type="molecule type" value="Genomic_DNA"/>
</dbReference>
<keyword evidence="3" id="KW-0833">Ubl conjugation pathway</keyword>
<feature type="compositionally biased region" description="Basic and acidic residues" evidence="6">
    <location>
        <begin position="21"/>
        <end position="31"/>
    </location>
</feature>
<evidence type="ECO:0000256" key="2">
    <source>
        <dbReference type="ARBA" id="ARBA00022771"/>
    </source>
</evidence>
<dbReference type="AlphaFoldDB" id="A0A165XEA5"/>
<feature type="compositionally biased region" description="Basic and acidic residues" evidence="6">
    <location>
        <begin position="512"/>
        <end position="537"/>
    </location>
</feature>
<evidence type="ECO:0000256" key="6">
    <source>
        <dbReference type="SAM" id="MobiDB-lite"/>
    </source>
</evidence>
<protein>
    <recommendedName>
        <fullName evidence="7">IBR domain-containing protein</fullName>
    </recommendedName>
</protein>
<keyword evidence="5" id="KW-0175">Coiled coil</keyword>
<evidence type="ECO:0000259" key="7">
    <source>
        <dbReference type="Pfam" id="PF01485"/>
    </source>
</evidence>
<dbReference type="GO" id="GO:0016567">
    <property type="term" value="P:protein ubiquitination"/>
    <property type="evidence" value="ECO:0007669"/>
    <property type="project" value="InterPro"/>
</dbReference>
<reference evidence="8 9" key="1">
    <citation type="journal article" date="2016" name="Mol. Biol. Evol.">
        <title>Comparative Genomics of Early-Diverging Mushroom-Forming Fungi Provides Insights into the Origins of Lignocellulose Decay Capabilities.</title>
        <authorList>
            <person name="Nagy L.G."/>
            <person name="Riley R."/>
            <person name="Tritt A."/>
            <person name="Adam C."/>
            <person name="Daum C."/>
            <person name="Floudas D."/>
            <person name="Sun H."/>
            <person name="Yadav J.S."/>
            <person name="Pangilinan J."/>
            <person name="Larsson K.H."/>
            <person name="Matsuura K."/>
            <person name="Barry K."/>
            <person name="Labutti K."/>
            <person name="Kuo R."/>
            <person name="Ohm R.A."/>
            <person name="Bhattacharya S.S."/>
            <person name="Shirouzu T."/>
            <person name="Yoshinaga Y."/>
            <person name="Martin F.M."/>
            <person name="Grigoriev I.V."/>
            <person name="Hibbett D.S."/>
        </authorList>
    </citation>
    <scope>NUCLEOTIDE SEQUENCE [LARGE SCALE GENOMIC DNA]</scope>
    <source>
        <strain evidence="8 9">CBS 109695</strain>
    </source>
</reference>
<feature type="compositionally biased region" description="Basic and acidic residues" evidence="6">
    <location>
        <begin position="559"/>
        <end position="575"/>
    </location>
</feature>
<organism evidence="8 9">
    <name type="scientific">Athelia psychrophila</name>
    <dbReference type="NCBI Taxonomy" id="1759441"/>
    <lineage>
        <taxon>Eukaryota</taxon>
        <taxon>Fungi</taxon>
        <taxon>Dikarya</taxon>
        <taxon>Basidiomycota</taxon>
        <taxon>Agaricomycotina</taxon>
        <taxon>Agaricomycetes</taxon>
        <taxon>Agaricomycetidae</taxon>
        <taxon>Atheliales</taxon>
        <taxon>Atheliaceae</taxon>
        <taxon>Athelia</taxon>
    </lineage>
</organism>
<proteinExistence type="predicted"/>
<dbReference type="InterPro" id="IPR002867">
    <property type="entry name" value="IBR_dom"/>
</dbReference>
<dbReference type="InterPro" id="IPR013083">
    <property type="entry name" value="Znf_RING/FYVE/PHD"/>
</dbReference>
<feature type="region of interest" description="Disordered" evidence="6">
    <location>
        <begin position="138"/>
        <end position="172"/>
    </location>
</feature>
<dbReference type="Pfam" id="PF01485">
    <property type="entry name" value="IBR"/>
    <property type="match status" value="1"/>
</dbReference>
<evidence type="ECO:0000313" key="8">
    <source>
        <dbReference type="EMBL" id="KZP08461.1"/>
    </source>
</evidence>
<feature type="compositionally biased region" description="Basic and acidic residues" evidence="6">
    <location>
        <begin position="162"/>
        <end position="172"/>
    </location>
</feature>
<evidence type="ECO:0000256" key="3">
    <source>
        <dbReference type="ARBA" id="ARBA00022786"/>
    </source>
</evidence>
<feature type="compositionally biased region" description="Low complexity" evidence="6">
    <location>
        <begin position="538"/>
        <end position="558"/>
    </location>
</feature>
<evidence type="ECO:0000313" key="9">
    <source>
        <dbReference type="Proteomes" id="UP000076532"/>
    </source>
</evidence>